<dbReference type="GO" id="GO:0009941">
    <property type="term" value="C:chloroplast envelope"/>
    <property type="evidence" value="ECO:0007669"/>
    <property type="project" value="TreeGrafter"/>
</dbReference>
<dbReference type="GO" id="GO:0016887">
    <property type="term" value="F:ATP hydrolysis activity"/>
    <property type="evidence" value="ECO:0007669"/>
    <property type="project" value="InterPro"/>
</dbReference>
<keyword evidence="3" id="KW-0067">ATP-binding</keyword>
<protein>
    <recommendedName>
        <fullName evidence="5">ABC transporter domain-containing protein</fullName>
    </recommendedName>
</protein>
<dbReference type="SMART" id="SM00382">
    <property type="entry name" value="AAA"/>
    <property type="match status" value="1"/>
</dbReference>
<evidence type="ECO:0000256" key="4">
    <source>
        <dbReference type="SAM" id="MobiDB-lite"/>
    </source>
</evidence>
<gene>
    <name evidence="6" type="ORF">CYMTET_41615</name>
</gene>
<dbReference type="GO" id="GO:0042626">
    <property type="term" value="F:ATPase-coupled transmembrane transporter activity"/>
    <property type="evidence" value="ECO:0007669"/>
    <property type="project" value="TreeGrafter"/>
</dbReference>
<evidence type="ECO:0000256" key="1">
    <source>
        <dbReference type="ARBA" id="ARBA00022448"/>
    </source>
</evidence>
<dbReference type="PROSITE" id="PS50893">
    <property type="entry name" value="ABC_TRANSPORTER_2"/>
    <property type="match status" value="1"/>
</dbReference>
<dbReference type="Pfam" id="PF00005">
    <property type="entry name" value="ABC_tran"/>
    <property type="match status" value="2"/>
</dbReference>
<evidence type="ECO:0000313" key="6">
    <source>
        <dbReference type="EMBL" id="KAK3248940.1"/>
    </source>
</evidence>
<comment type="caution">
    <text evidence="6">The sequence shown here is derived from an EMBL/GenBank/DDBJ whole genome shotgun (WGS) entry which is preliminary data.</text>
</comment>
<evidence type="ECO:0000313" key="7">
    <source>
        <dbReference type="Proteomes" id="UP001190700"/>
    </source>
</evidence>
<dbReference type="Proteomes" id="UP001190700">
    <property type="component" value="Unassembled WGS sequence"/>
</dbReference>
<dbReference type="SUPFAM" id="SSF52540">
    <property type="entry name" value="P-loop containing nucleoside triphosphate hydrolases"/>
    <property type="match status" value="1"/>
</dbReference>
<dbReference type="PANTHER" id="PTHR43553">
    <property type="entry name" value="HEAVY METAL TRANSPORTER"/>
    <property type="match status" value="1"/>
</dbReference>
<evidence type="ECO:0000259" key="5">
    <source>
        <dbReference type="PROSITE" id="PS50893"/>
    </source>
</evidence>
<evidence type="ECO:0000256" key="3">
    <source>
        <dbReference type="ARBA" id="ARBA00022840"/>
    </source>
</evidence>
<dbReference type="EMBL" id="LGRX02027681">
    <property type="protein sequence ID" value="KAK3248940.1"/>
    <property type="molecule type" value="Genomic_DNA"/>
</dbReference>
<feature type="domain" description="ABC transporter" evidence="5">
    <location>
        <begin position="90"/>
        <end position="383"/>
    </location>
</feature>
<proteinExistence type="predicted"/>
<dbReference type="Gene3D" id="3.40.50.300">
    <property type="entry name" value="P-loop containing nucleotide triphosphate hydrolases"/>
    <property type="match status" value="1"/>
</dbReference>
<dbReference type="InterPro" id="IPR003593">
    <property type="entry name" value="AAA+_ATPase"/>
</dbReference>
<feature type="compositionally biased region" description="Basic and acidic residues" evidence="4">
    <location>
        <begin position="168"/>
        <end position="183"/>
    </location>
</feature>
<accession>A0AAE0C7Q1</accession>
<dbReference type="InterPro" id="IPR003439">
    <property type="entry name" value="ABC_transporter-like_ATP-bd"/>
</dbReference>
<keyword evidence="7" id="KW-1185">Reference proteome</keyword>
<dbReference type="GO" id="GO:0005524">
    <property type="term" value="F:ATP binding"/>
    <property type="evidence" value="ECO:0007669"/>
    <property type="project" value="UniProtKB-KW"/>
</dbReference>
<organism evidence="6 7">
    <name type="scientific">Cymbomonas tetramitiformis</name>
    <dbReference type="NCBI Taxonomy" id="36881"/>
    <lineage>
        <taxon>Eukaryota</taxon>
        <taxon>Viridiplantae</taxon>
        <taxon>Chlorophyta</taxon>
        <taxon>Pyramimonadophyceae</taxon>
        <taxon>Pyramimonadales</taxon>
        <taxon>Pyramimonadaceae</taxon>
        <taxon>Cymbomonas</taxon>
    </lineage>
</organism>
<name>A0AAE0C7Q1_9CHLO</name>
<reference evidence="6 7" key="1">
    <citation type="journal article" date="2015" name="Genome Biol. Evol.">
        <title>Comparative Genomics of a Bacterivorous Green Alga Reveals Evolutionary Causalities and Consequences of Phago-Mixotrophic Mode of Nutrition.</title>
        <authorList>
            <person name="Burns J.A."/>
            <person name="Paasch A."/>
            <person name="Narechania A."/>
            <person name="Kim E."/>
        </authorList>
    </citation>
    <scope>NUCLEOTIDE SEQUENCE [LARGE SCALE GENOMIC DNA]</scope>
    <source>
        <strain evidence="6 7">PLY_AMNH</strain>
    </source>
</reference>
<dbReference type="AlphaFoldDB" id="A0AAE0C7Q1"/>
<evidence type="ECO:0000256" key="2">
    <source>
        <dbReference type="ARBA" id="ARBA00022741"/>
    </source>
</evidence>
<keyword evidence="1" id="KW-0813">Transport</keyword>
<feature type="region of interest" description="Disordered" evidence="4">
    <location>
        <begin position="148"/>
        <end position="198"/>
    </location>
</feature>
<sequence>MGCHMLRIGIFCKRSLGREDQDSTNCLTLGRKVVSPARARSGCAWDNRSLDLRNPPTARYGFQEVRVRNPSPHRRKVQCSDASANSGPLLEVDNLCFHPSGSNTPLLQNVKLALPSSGLFLIAGRSGSGKTTLLSLLAGLLPPTSGKIFLQEPSARSPDGQPGTPAEAPRRGDKFRQRKESERSASGGPAAVPKEGPVEAEAKLAADTGAETEVKGAREGSTMSALAARVGLVFQFPERHFLSDTILEELTFGWPRGSKNYEQRSELSRRLQRALLAVGLTEYPLDTSVDSLSGGYQRRLSLALQLVRLPPLLLLDEPLAGLDWKARAELVELLKEIKKDRAVLVVSHDIDELVPLVDGVWKMLPGGVLEEIPLDSLPLLMNNR</sequence>
<dbReference type="InterPro" id="IPR027417">
    <property type="entry name" value="P-loop_NTPase"/>
</dbReference>
<keyword evidence="2" id="KW-0547">Nucleotide-binding</keyword>
<dbReference type="InterPro" id="IPR050095">
    <property type="entry name" value="ECF_ABC_transporter_ATP-bd"/>
</dbReference>
<dbReference type="PANTHER" id="PTHR43553:SF1">
    <property type="entry name" value="ABC TRANSPORTER I FAMILY MEMBER 11, CHLOROPLASTIC"/>
    <property type="match status" value="1"/>
</dbReference>